<evidence type="ECO:0000256" key="9">
    <source>
        <dbReference type="SAM" id="Phobius"/>
    </source>
</evidence>
<evidence type="ECO:0000256" key="6">
    <source>
        <dbReference type="ARBA" id="ARBA00022692"/>
    </source>
</evidence>
<dbReference type="Pfam" id="PF03613">
    <property type="entry name" value="EIID-AGA"/>
    <property type="match status" value="1"/>
</dbReference>
<keyword evidence="4" id="KW-0762">Sugar transport</keyword>
<evidence type="ECO:0000256" key="2">
    <source>
        <dbReference type="ARBA" id="ARBA00022448"/>
    </source>
</evidence>
<keyword evidence="5" id="KW-0598">Phosphotransferase system</keyword>
<comment type="subcellular location">
    <subcellularLocation>
        <location evidence="1">Cell membrane</location>
        <topology evidence="1">Multi-pass membrane protein</topology>
    </subcellularLocation>
</comment>
<accession>A0AAT9LAT8</accession>
<dbReference type="InterPro" id="IPR004704">
    <property type="entry name" value="PTS_IID_man"/>
</dbReference>
<feature type="transmembrane region" description="Helical" evidence="9">
    <location>
        <begin position="147"/>
        <end position="169"/>
    </location>
</feature>
<dbReference type="GO" id="GO:0009401">
    <property type="term" value="P:phosphoenolpyruvate-dependent sugar phosphotransferase system"/>
    <property type="evidence" value="ECO:0007669"/>
    <property type="project" value="UniProtKB-KW"/>
</dbReference>
<reference evidence="10" key="2">
    <citation type="journal article" date="2023" name="Biology">
        <title>Prokaryotic Life Associated with Coal-Fire Gas Vents Revealed by Metagenomics.</title>
        <authorList>
            <person name="Kadnikov V.V."/>
            <person name="Mardanov A.V."/>
            <person name="Beletsky A.V."/>
            <person name="Karnachuk O.V."/>
            <person name="Ravin N.V."/>
        </authorList>
    </citation>
    <scope>NUCLEOTIDE SEQUENCE</scope>
    <source>
        <strain evidence="10">Bu02</strain>
    </source>
</reference>
<feature type="transmembrane region" description="Helical" evidence="9">
    <location>
        <begin position="263"/>
        <end position="279"/>
    </location>
</feature>
<evidence type="ECO:0000256" key="4">
    <source>
        <dbReference type="ARBA" id="ARBA00022597"/>
    </source>
</evidence>
<sequence>MSTNVDAKPDLKPEPLTKRDITKSWLLWYFFAEISNSFERLQTLAFCASMIPILKKLYKTKESLSAALKRHLVFFNTQGTWGTIIHGITIAMEEEKARGADIPDEAITGIKTGLMGPFAGIGDTIDWATLRPIVVSLFLPFAMQGSVFGVVAPLVVFTAITMAEGYFFWHMGYRLGRESVMAILEGGWIQQLITGAGVLGMFMMGALSGQFVKVSTPIKFAVGGKTYALQQILNSIVPGLLPLVVVFAVYLFLLKKGAQYKKVLFAMLAVSLIAAVLGIL</sequence>
<dbReference type="KEGG" id="fcz:IMF26_09095"/>
<keyword evidence="3" id="KW-1003">Cell membrane</keyword>
<evidence type="ECO:0000256" key="3">
    <source>
        <dbReference type="ARBA" id="ARBA00022475"/>
    </source>
</evidence>
<keyword evidence="7 9" id="KW-1133">Transmembrane helix</keyword>
<dbReference type="PROSITE" id="PS51108">
    <property type="entry name" value="PTS_EIID"/>
    <property type="match status" value="1"/>
</dbReference>
<organism evidence="10">
    <name type="scientific">Candidatus Fermentithermobacillus carboniphilus</name>
    <dbReference type="NCBI Taxonomy" id="3085328"/>
    <lineage>
        <taxon>Bacteria</taxon>
        <taxon>Bacillati</taxon>
        <taxon>Bacillota</taxon>
        <taxon>Candidatus Fermentithermobacillia</taxon>
        <taxon>Candidatus Fermentithermobacillales</taxon>
        <taxon>Candidatus Fermentithermobacillaceae</taxon>
        <taxon>Candidatus Fermentithermobacillus</taxon>
    </lineage>
</organism>
<evidence type="ECO:0000256" key="8">
    <source>
        <dbReference type="ARBA" id="ARBA00023136"/>
    </source>
</evidence>
<feature type="transmembrane region" description="Helical" evidence="9">
    <location>
        <begin position="232"/>
        <end position="254"/>
    </location>
</feature>
<dbReference type="AlphaFoldDB" id="A0AAT9LAT8"/>
<dbReference type="EMBL" id="CP062796">
    <property type="protein sequence ID" value="QUL98185.1"/>
    <property type="molecule type" value="Genomic_DNA"/>
</dbReference>
<feature type="transmembrane region" description="Helical" evidence="9">
    <location>
        <begin position="189"/>
        <end position="212"/>
    </location>
</feature>
<evidence type="ECO:0000256" key="5">
    <source>
        <dbReference type="ARBA" id="ARBA00022683"/>
    </source>
</evidence>
<evidence type="ECO:0000256" key="1">
    <source>
        <dbReference type="ARBA" id="ARBA00004651"/>
    </source>
</evidence>
<protein>
    <submittedName>
        <fullName evidence="10">PTS system mannose/fructose/sorbose family transporter subunit IID</fullName>
    </submittedName>
</protein>
<dbReference type="InterPro" id="IPR050303">
    <property type="entry name" value="GatZ_KbaZ_carbometab"/>
</dbReference>
<evidence type="ECO:0000313" key="10">
    <source>
        <dbReference type="EMBL" id="QUL98185.1"/>
    </source>
</evidence>
<dbReference type="PANTHER" id="PTHR32502:SF5">
    <property type="entry name" value="N-ACETYLGALACTOSAMINE PERMEASE IID COMPONENT-RELATED"/>
    <property type="match status" value="1"/>
</dbReference>
<gene>
    <name evidence="10" type="ORF">IMF26_09095</name>
</gene>
<evidence type="ECO:0000256" key="7">
    <source>
        <dbReference type="ARBA" id="ARBA00022989"/>
    </source>
</evidence>
<keyword evidence="8 9" id="KW-0472">Membrane</keyword>
<dbReference type="GO" id="GO:0005886">
    <property type="term" value="C:plasma membrane"/>
    <property type="evidence" value="ECO:0007669"/>
    <property type="project" value="UniProtKB-SubCell"/>
</dbReference>
<name>A0AAT9LAT8_9FIRM</name>
<dbReference type="PANTHER" id="PTHR32502">
    <property type="entry name" value="N-ACETYLGALACTOSAMINE PERMEASE II COMPONENT-RELATED"/>
    <property type="match status" value="1"/>
</dbReference>
<proteinExistence type="predicted"/>
<keyword evidence="2" id="KW-0813">Transport</keyword>
<reference evidence="10" key="1">
    <citation type="submission" date="2020-10" db="EMBL/GenBank/DDBJ databases">
        <authorList>
            <person name="Kadnikov V."/>
            <person name="Beletsky A.V."/>
            <person name="Mardanov A.V."/>
            <person name="Karnachuk O.V."/>
            <person name="Ravin N.V."/>
        </authorList>
    </citation>
    <scope>NUCLEOTIDE SEQUENCE</scope>
    <source>
        <strain evidence="10">Bu02</strain>
    </source>
</reference>
<keyword evidence="6 9" id="KW-0812">Transmembrane</keyword>